<sequence>MDTFILSLFSKEDKLKPSTFYQVLSGKRTSSVLTYAFFHNLLHVSGIFPQLTEADFNKVIQQLKKDQLLVESEGFLSLNQEFTCEAKHYLTDVDFFKYGRKEAEIWRSIQFLVQVASYLDRHQPYVPLESSPFYTERVRQFVHQYRKEMKETIYQELVTIFSQLPAEKANLLAQTFTGFEQNGVVFFQLLPADIQQFPWSVVAMSSATHAFFKEISQQPTFLLYQFIKPLLAQNINISMLKTRKLFKQGYNFEEVMQIRHLKQGTIQDHVIEWALVAEDFPFEQFITNQTSLATLPDDSWNFRYKELVEQYDVSFLEIRLYQIWRKKTAWS</sequence>
<dbReference type="PATRIC" id="fig|1139996.3.peg.1684"/>
<reference evidence="2 3" key="1">
    <citation type="submission" date="2013-03" db="EMBL/GenBank/DDBJ databases">
        <title>The Genome Sequence of Enterococcus saccharolyticus ATCC_43076 (Illumina only assembly).</title>
        <authorList>
            <consortium name="The Broad Institute Genomics Platform"/>
            <consortium name="The Broad Institute Genome Sequencing Center for Infectious Disease"/>
            <person name="Earl A."/>
            <person name="Russ C."/>
            <person name="Gilmore M."/>
            <person name="Surin D."/>
            <person name="Walker B."/>
            <person name="Young S."/>
            <person name="Zeng Q."/>
            <person name="Gargeya S."/>
            <person name="Fitzgerald M."/>
            <person name="Haas B."/>
            <person name="Abouelleil A."/>
            <person name="Allen A.W."/>
            <person name="Alvarado L."/>
            <person name="Arachchi H.M."/>
            <person name="Berlin A.M."/>
            <person name="Chapman S.B."/>
            <person name="Gainer-Dewar J."/>
            <person name="Goldberg J."/>
            <person name="Griggs A."/>
            <person name="Gujja S."/>
            <person name="Hansen M."/>
            <person name="Howarth C."/>
            <person name="Imamovic A."/>
            <person name="Ireland A."/>
            <person name="Larimer J."/>
            <person name="McCowan C."/>
            <person name="Murphy C."/>
            <person name="Pearson M."/>
            <person name="Poon T.W."/>
            <person name="Priest M."/>
            <person name="Roberts A."/>
            <person name="Saif S."/>
            <person name="Shea T."/>
            <person name="Sisk P."/>
            <person name="Sykes S."/>
            <person name="Wortman J."/>
            <person name="Nusbaum C."/>
            <person name="Birren B."/>
        </authorList>
    </citation>
    <scope>NUCLEOTIDE SEQUENCE [LARGE SCALE GENOMIC DNA]</scope>
    <source>
        <strain evidence="2 3">ATCC 43076</strain>
    </source>
</reference>
<accession>S0J5L6</accession>
<organism evidence="2 3">
    <name type="scientific">Enterococcus saccharolyticus subsp. saccharolyticus ATCC 43076</name>
    <dbReference type="NCBI Taxonomy" id="1139996"/>
    <lineage>
        <taxon>Bacteria</taxon>
        <taxon>Bacillati</taxon>
        <taxon>Bacillota</taxon>
        <taxon>Bacilli</taxon>
        <taxon>Lactobacillales</taxon>
        <taxon>Enterococcaceae</taxon>
        <taxon>Enterococcus</taxon>
    </lineage>
</organism>
<gene>
    <name evidence="2" type="ORF">OMQ_01696</name>
</gene>
<dbReference type="InterPro" id="IPR029491">
    <property type="entry name" value="Helicase_HTH"/>
</dbReference>
<evidence type="ECO:0000259" key="1">
    <source>
        <dbReference type="Pfam" id="PF14493"/>
    </source>
</evidence>
<dbReference type="Proteomes" id="UP000014136">
    <property type="component" value="Unassembled WGS sequence"/>
</dbReference>
<evidence type="ECO:0000313" key="2">
    <source>
        <dbReference type="EMBL" id="EOT28184.1"/>
    </source>
</evidence>
<protein>
    <recommendedName>
        <fullName evidence="1">Helicase Helix-turn-helix domain-containing protein</fullName>
    </recommendedName>
</protein>
<dbReference type="RefSeq" id="WP_016175485.1">
    <property type="nucleotide sequence ID" value="NZ_KE136389.1"/>
</dbReference>
<dbReference type="EMBL" id="AHYT01000008">
    <property type="protein sequence ID" value="EOT28184.1"/>
    <property type="molecule type" value="Genomic_DNA"/>
</dbReference>
<dbReference type="HOGENOM" id="CLU_066169_1_0_9"/>
<proteinExistence type="predicted"/>
<dbReference type="STRING" id="41997.RV16_GL000618"/>
<evidence type="ECO:0000313" key="3">
    <source>
        <dbReference type="Proteomes" id="UP000014136"/>
    </source>
</evidence>
<dbReference type="eggNOG" id="COG4955">
    <property type="taxonomic scope" value="Bacteria"/>
</dbReference>
<comment type="caution">
    <text evidence="2">The sequence shown here is derived from an EMBL/GenBank/DDBJ whole genome shotgun (WGS) entry which is preliminary data.</text>
</comment>
<dbReference type="OrthoDB" id="2168040at2"/>
<name>S0J5L6_9ENTE</name>
<feature type="domain" description="Helicase Helix-turn-helix" evidence="1">
    <location>
        <begin position="238"/>
        <end position="321"/>
    </location>
</feature>
<keyword evidence="3" id="KW-1185">Reference proteome</keyword>
<dbReference type="Pfam" id="PF14493">
    <property type="entry name" value="HTH_40"/>
    <property type="match status" value="1"/>
</dbReference>
<dbReference type="AlphaFoldDB" id="S0J5L6"/>